<reference evidence="9 10" key="1">
    <citation type="submission" date="2016-09" db="EMBL/GenBank/DDBJ databases">
        <title>Rhizobium sp. nov., a novel species isolated from the rice rhizosphere.</title>
        <authorList>
            <person name="Zhao J."/>
            <person name="Zhang X."/>
        </authorList>
    </citation>
    <scope>NUCLEOTIDE SEQUENCE [LARGE SCALE GENOMIC DNA]</scope>
    <source>
        <strain evidence="9 10">MH17</strain>
    </source>
</reference>
<keyword evidence="6 7" id="KW-0472">Membrane</keyword>
<evidence type="ECO:0000256" key="6">
    <source>
        <dbReference type="ARBA" id="ARBA00023136"/>
    </source>
</evidence>
<evidence type="ECO:0000256" key="7">
    <source>
        <dbReference type="HAMAP-Rule" id="MF_01207"/>
    </source>
</evidence>
<dbReference type="GO" id="GO:0016679">
    <property type="term" value="F:oxidoreductase activity, acting on diphenols and related substances as donors"/>
    <property type="evidence" value="ECO:0007669"/>
    <property type="project" value="TreeGrafter"/>
</dbReference>
<dbReference type="InterPro" id="IPR013130">
    <property type="entry name" value="Fe3_Rdtase_TM_dom"/>
</dbReference>
<comment type="cofactor">
    <cofactor evidence="7">
        <name>FMN</name>
        <dbReference type="ChEBI" id="CHEBI:58210"/>
    </cofactor>
    <text evidence="7">Binds 1 FMN per subunit.</text>
</comment>
<comment type="caution">
    <text evidence="7">Lacks conserved residue(s) required for the propagation of feature annotation.</text>
</comment>
<dbReference type="NCBIfam" id="NF003833">
    <property type="entry name" value="PRK05419.1-5"/>
    <property type="match status" value="1"/>
</dbReference>
<keyword evidence="5 7" id="KW-0408">Iron</keyword>
<feature type="transmembrane region" description="Helical" evidence="7">
    <location>
        <begin position="180"/>
        <end position="199"/>
    </location>
</feature>
<evidence type="ECO:0000256" key="5">
    <source>
        <dbReference type="ARBA" id="ARBA00023004"/>
    </source>
</evidence>
<dbReference type="GO" id="GO:0009055">
    <property type="term" value="F:electron transfer activity"/>
    <property type="evidence" value="ECO:0007669"/>
    <property type="project" value="UniProtKB-UniRule"/>
</dbReference>
<evidence type="ECO:0000256" key="3">
    <source>
        <dbReference type="ARBA" id="ARBA00022692"/>
    </source>
</evidence>
<organism evidence="9 10">
    <name type="scientific">Xaviernesmea rhizosphaerae</name>
    <dbReference type="NCBI Taxonomy" id="1672749"/>
    <lineage>
        <taxon>Bacteria</taxon>
        <taxon>Pseudomonadati</taxon>
        <taxon>Pseudomonadota</taxon>
        <taxon>Alphaproteobacteria</taxon>
        <taxon>Hyphomicrobiales</taxon>
        <taxon>Rhizobiaceae</taxon>
        <taxon>Rhizobium/Agrobacterium group</taxon>
        <taxon>Xaviernesmea</taxon>
    </lineage>
</organism>
<dbReference type="GO" id="GO:0005886">
    <property type="term" value="C:plasma membrane"/>
    <property type="evidence" value="ECO:0007669"/>
    <property type="project" value="UniProtKB-SubCell"/>
</dbReference>
<comment type="function">
    <text evidence="7">Part of the MsrPQ system that repairs oxidized periplasmic proteins containing methionine sulfoxide residues (Met-O), using respiratory chain electrons. Thus protects these proteins from oxidative-stress damage caused by reactive species of oxygen and chlorine generated by the host defense mechanisms. MsrPQ is essential for the maintenance of envelope integrity under bleach stress, rescuing a wide series of structurally unrelated periplasmic proteins from methionine oxidation. MsrQ provides electrons for reduction to the reductase catalytic subunit MsrP, using the quinone pool of the respiratory chain.</text>
</comment>
<dbReference type="PANTHER" id="PTHR36964">
    <property type="entry name" value="PROTEIN-METHIONINE-SULFOXIDE REDUCTASE HEME-BINDING SUBUNIT MSRQ"/>
    <property type="match status" value="1"/>
</dbReference>
<dbReference type="OrthoDB" id="9788328at2"/>
<comment type="subunit">
    <text evidence="7">Heterodimer of a catalytic subunit (MsrP) and a heme-binding subunit (MsrQ).</text>
</comment>
<feature type="transmembrane region" description="Helical" evidence="7">
    <location>
        <begin position="156"/>
        <end position="174"/>
    </location>
</feature>
<comment type="cofactor">
    <cofactor evidence="7">
        <name>heme b</name>
        <dbReference type="ChEBI" id="CHEBI:60344"/>
    </cofactor>
    <text evidence="7">Binds 1 heme b (iron(II)-protoporphyrin IX) group per subunit.</text>
</comment>
<dbReference type="EMBL" id="MKIO01000041">
    <property type="protein sequence ID" value="OLP52878.1"/>
    <property type="molecule type" value="Genomic_DNA"/>
</dbReference>
<dbReference type="PANTHER" id="PTHR36964:SF1">
    <property type="entry name" value="PROTEIN-METHIONINE-SULFOXIDE REDUCTASE HEME-BINDING SUBUNIT MSRQ"/>
    <property type="match status" value="1"/>
</dbReference>
<gene>
    <name evidence="7" type="primary">msrQ</name>
    <name evidence="9" type="ORF">BJF92_17620</name>
</gene>
<name>A0A1Q9AD82_9HYPH</name>
<accession>A0A1Q9AD82</accession>
<feature type="transmembrane region" description="Helical" evidence="7">
    <location>
        <begin position="83"/>
        <end position="100"/>
    </location>
</feature>
<keyword evidence="7" id="KW-0479">Metal-binding</keyword>
<comment type="similarity">
    <text evidence="7">Belongs to the MsrQ family.</text>
</comment>
<keyword evidence="2 7" id="KW-0813">Transport</keyword>
<dbReference type="GO" id="GO:0046872">
    <property type="term" value="F:metal ion binding"/>
    <property type="evidence" value="ECO:0007669"/>
    <property type="project" value="UniProtKB-KW"/>
</dbReference>
<evidence type="ECO:0000256" key="1">
    <source>
        <dbReference type="ARBA" id="ARBA00004141"/>
    </source>
</evidence>
<dbReference type="InterPro" id="IPR022837">
    <property type="entry name" value="MsrQ-like"/>
</dbReference>
<dbReference type="STRING" id="1672749.BJF92_17620"/>
<comment type="caution">
    <text evidence="9">The sequence shown here is derived from an EMBL/GenBank/DDBJ whole genome shotgun (WGS) entry which is preliminary data.</text>
</comment>
<keyword evidence="4 7" id="KW-1133">Transmembrane helix</keyword>
<dbReference type="GO" id="GO:0030091">
    <property type="term" value="P:protein repair"/>
    <property type="evidence" value="ECO:0007669"/>
    <property type="project" value="UniProtKB-UniRule"/>
</dbReference>
<proteinExistence type="inferred from homology"/>
<protein>
    <recommendedName>
        <fullName evidence="7">Protein-methionine-sulfoxide reductase heme-binding subunit MsrQ</fullName>
    </recommendedName>
    <alternativeName>
        <fullName evidence="7">Flavocytochrome MsrQ</fullName>
    </alternativeName>
</protein>
<dbReference type="RefSeq" id="WP_075636745.1">
    <property type="nucleotide sequence ID" value="NZ_MKIO01000041.1"/>
</dbReference>
<feature type="domain" description="Ferric oxidoreductase" evidence="8">
    <location>
        <begin position="52"/>
        <end position="164"/>
    </location>
</feature>
<feature type="transmembrane region" description="Helical" evidence="7">
    <location>
        <begin position="120"/>
        <end position="136"/>
    </location>
</feature>
<keyword evidence="7" id="KW-0288">FMN</keyword>
<comment type="subcellular location">
    <subcellularLocation>
        <location evidence="7">Cell membrane</location>
        <topology evidence="7">Multi-pass membrane protein</topology>
    </subcellularLocation>
    <subcellularLocation>
        <location evidence="1">Membrane</location>
        <topology evidence="1">Multi-pass membrane protein</topology>
    </subcellularLocation>
</comment>
<evidence type="ECO:0000256" key="2">
    <source>
        <dbReference type="ARBA" id="ARBA00022448"/>
    </source>
</evidence>
<keyword evidence="7" id="KW-1003">Cell membrane</keyword>
<keyword evidence="7" id="KW-0285">Flavoprotein</keyword>
<dbReference type="AlphaFoldDB" id="A0A1Q9AD82"/>
<dbReference type="GO" id="GO:0010181">
    <property type="term" value="F:FMN binding"/>
    <property type="evidence" value="ECO:0007669"/>
    <property type="project" value="UniProtKB-UniRule"/>
</dbReference>
<dbReference type="Proteomes" id="UP000186143">
    <property type="component" value="Unassembled WGS sequence"/>
</dbReference>
<keyword evidence="7" id="KW-0249">Electron transport</keyword>
<evidence type="ECO:0000313" key="9">
    <source>
        <dbReference type="EMBL" id="OLP52878.1"/>
    </source>
</evidence>
<dbReference type="GO" id="GO:0020037">
    <property type="term" value="F:heme binding"/>
    <property type="evidence" value="ECO:0007669"/>
    <property type="project" value="UniProtKB-UniRule"/>
</dbReference>
<sequence length="210" mass="23775">MASAQMSFMKRWQPQLIWVLYGVGLLPAVWAFYQGATGGLGADPVKSFEHLLGLWALRFLILTLAVTPLRERLRINLLPYRRALGLLCFYYAAFHLAAYMVLDQALDLAVVLEDVLKRPFIMFGMAAFVMLVPLAVTSNRASIRRLGRNWIRLHRLIYLAAAAALLHYALSTKVLTPEQWIYIGLILVLLLYRGVRPLLPRPMPARSRAG</sequence>
<keyword evidence="3 7" id="KW-0812">Transmembrane</keyword>
<dbReference type="Pfam" id="PF01794">
    <property type="entry name" value="Ferric_reduct"/>
    <property type="match status" value="1"/>
</dbReference>
<evidence type="ECO:0000259" key="8">
    <source>
        <dbReference type="Pfam" id="PF01794"/>
    </source>
</evidence>
<dbReference type="HAMAP" id="MF_01207">
    <property type="entry name" value="MsrQ"/>
    <property type="match status" value="1"/>
</dbReference>
<evidence type="ECO:0000313" key="10">
    <source>
        <dbReference type="Proteomes" id="UP000186143"/>
    </source>
</evidence>
<keyword evidence="7" id="KW-0349">Heme</keyword>
<feature type="transmembrane region" description="Helical" evidence="7">
    <location>
        <begin position="55"/>
        <end position="71"/>
    </location>
</feature>
<evidence type="ECO:0000256" key="4">
    <source>
        <dbReference type="ARBA" id="ARBA00022989"/>
    </source>
</evidence>